<evidence type="ECO:0000313" key="1">
    <source>
        <dbReference type="EMBL" id="MDC0696712.1"/>
    </source>
</evidence>
<name>A0ABT5CYT2_9ENTR</name>
<keyword evidence="2" id="KW-1185">Reference proteome</keyword>
<accession>A0ABT5CYT2</accession>
<reference evidence="1 2" key="1">
    <citation type="submission" date="2023-01" db="EMBL/GenBank/DDBJ databases">
        <authorList>
            <person name="Dale J."/>
        </authorList>
    </citation>
    <scope>NUCLEOTIDE SEQUENCE [LARGE SCALE GENOMIC DNA]</scope>
    <source>
        <strain evidence="1 2">2022EL-01098</strain>
    </source>
</reference>
<dbReference type="Proteomes" id="UP001221816">
    <property type="component" value="Unassembled WGS sequence"/>
</dbReference>
<dbReference type="EMBL" id="JAQNDI010000035">
    <property type="protein sequence ID" value="MDC0696712.1"/>
    <property type="molecule type" value="Genomic_DNA"/>
</dbReference>
<sequence>MMAFKKGVTVYFTDEGKYEEFLKNHEISGKTKSKFVLDHLNHKNENHKAVNATSRLMGGFYSFYPLAYYYDVFFSLPQNIPLGLFGESKLKKQLLKSVDENIRRDFSERLSTSGANCPGACYHLIKTKITLMYTRNKIDGVECVSGTCLCRYGVVTINESLWKKYDGLYDFTKITYQKYIDVFRSPRKNKQLALVLEPVSPDDMVGGFFISVYPEGKSYPRDFSKCGFQEYPELLYAKVKISGVSEHQNINRISYQEHSRIDGGGVRITEKTKIK</sequence>
<gene>
    <name evidence="1" type="ORF">PIK62_29510</name>
</gene>
<comment type="caution">
    <text evidence="1">The sequence shown here is derived from an EMBL/GenBank/DDBJ whole genome shotgun (WGS) entry which is preliminary data.</text>
</comment>
<dbReference type="RefSeq" id="WP_117042585.1">
    <property type="nucleotide sequence ID" value="NZ_JAQNDH010000036.1"/>
</dbReference>
<protein>
    <submittedName>
        <fullName evidence="1">Uncharacterized protein</fullName>
    </submittedName>
</protein>
<evidence type="ECO:0000313" key="2">
    <source>
        <dbReference type="Proteomes" id="UP001221816"/>
    </source>
</evidence>
<proteinExistence type="predicted"/>
<organism evidence="1 2">
    <name type="scientific">Klebsiella pasteurii</name>
    <dbReference type="NCBI Taxonomy" id="2587529"/>
    <lineage>
        <taxon>Bacteria</taxon>
        <taxon>Pseudomonadati</taxon>
        <taxon>Pseudomonadota</taxon>
        <taxon>Gammaproteobacteria</taxon>
        <taxon>Enterobacterales</taxon>
        <taxon>Enterobacteriaceae</taxon>
        <taxon>Klebsiella/Raoultella group</taxon>
        <taxon>Klebsiella</taxon>
    </lineage>
</organism>